<sequence>MDHSGAVDVTQGLREAGSRFAQPVRQERAVAATGVPRIE</sequence>
<evidence type="ECO:0000313" key="2">
    <source>
        <dbReference type="EMBL" id="EST24587.1"/>
    </source>
</evidence>
<dbReference type="AlphaFoldDB" id="V6JXN1"/>
<proteinExistence type="predicted"/>
<protein>
    <submittedName>
        <fullName evidence="2">Uncharacterized protein</fullName>
    </submittedName>
</protein>
<name>V6JXN1_STRRC</name>
<dbReference type="HOGENOM" id="CLU_3317899_0_0_11"/>
<feature type="region of interest" description="Disordered" evidence="1">
    <location>
        <begin position="1"/>
        <end position="39"/>
    </location>
</feature>
<keyword evidence="3" id="KW-1185">Reference proteome</keyword>
<accession>V6JXN1</accession>
<dbReference type="STRING" id="1352936.M878_30130"/>
<dbReference type="EMBL" id="AWQX01000262">
    <property type="protein sequence ID" value="EST24587.1"/>
    <property type="molecule type" value="Genomic_DNA"/>
</dbReference>
<comment type="caution">
    <text evidence="2">The sequence shown here is derived from an EMBL/GenBank/DDBJ whole genome shotgun (WGS) entry which is preliminary data.</text>
</comment>
<organism evidence="2 3">
    <name type="scientific">Streptomyces roseochromogenus subsp. oscitans DS 12.976</name>
    <dbReference type="NCBI Taxonomy" id="1352936"/>
    <lineage>
        <taxon>Bacteria</taxon>
        <taxon>Bacillati</taxon>
        <taxon>Actinomycetota</taxon>
        <taxon>Actinomycetes</taxon>
        <taxon>Kitasatosporales</taxon>
        <taxon>Streptomycetaceae</taxon>
        <taxon>Streptomyces</taxon>
    </lineage>
</organism>
<gene>
    <name evidence="2" type="ORF">M878_30130</name>
</gene>
<evidence type="ECO:0000313" key="3">
    <source>
        <dbReference type="Proteomes" id="UP000017984"/>
    </source>
</evidence>
<evidence type="ECO:0000256" key="1">
    <source>
        <dbReference type="SAM" id="MobiDB-lite"/>
    </source>
</evidence>
<reference evidence="2 3" key="1">
    <citation type="journal article" date="2014" name="Genome Announc.">
        <title>Draft Genome Sequence of Streptomyces roseochromogenes subsp. oscitans DS 12.976, Producer of the Aminocoumarin Antibiotic Clorobiocin.</title>
        <authorList>
            <person name="Ruckert C."/>
            <person name="Kalinowski J."/>
            <person name="Heide L."/>
            <person name="Apel A.K."/>
        </authorList>
    </citation>
    <scope>NUCLEOTIDE SEQUENCE [LARGE SCALE GENOMIC DNA]</scope>
    <source>
        <strain evidence="2 3">DS 12.976</strain>
    </source>
</reference>
<dbReference type="Proteomes" id="UP000017984">
    <property type="component" value="Chromosome"/>
</dbReference>